<evidence type="ECO:0000313" key="2">
    <source>
        <dbReference type="Proteomes" id="UP000050909"/>
    </source>
</evidence>
<dbReference type="PATRIC" id="fig|1423722.3.peg.338"/>
<dbReference type="RefSeq" id="WP_056946053.1">
    <property type="nucleotide sequence ID" value="NZ_AZCV01000001.1"/>
</dbReference>
<dbReference type="InterPro" id="IPR036412">
    <property type="entry name" value="HAD-like_sf"/>
</dbReference>
<comment type="caution">
    <text evidence="1">The sequence shown here is derived from an EMBL/GenBank/DDBJ whole genome shotgun (WGS) entry which is preliminary data.</text>
</comment>
<dbReference type="InterPro" id="IPR041492">
    <property type="entry name" value="HAD_2"/>
</dbReference>
<dbReference type="Gene3D" id="1.10.150.240">
    <property type="entry name" value="Putative phosphatase, domain 2"/>
    <property type="match status" value="1"/>
</dbReference>
<dbReference type="Gene3D" id="3.40.50.1000">
    <property type="entry name" value="HAD superfamily/HAD-like"/>
    <property type="match status" value="1"/>
</dbReference>
<dbReference type="InterPro" id="IPR023214">
    <property type="entry name" value="HAD_sf"/>
</dbReference>
<name>A0A0R1GWZ8_9LACO</name>
<dbReference type="CDD" id="cd07505">
    <property type="entry name" value="HAD_BPGM-like"/>
    <property type="match status" value="1"/>
</dbReference>
<keyword evidence="1" id="KW-0378">Hydrolase</keyword>
<dbReference type="InterPro" id="IPR006439">
    <property type="entry name" value="HAD-SF_hydro_IA"/>
</dbReference>
<dbReference type="NCBIfam" id="TIGR01549">
    <property type="entry name" value="HAD-SF-IA-v1"/>
    <property type="match status" value="1"/>
</dbReference>
<proteinExistence type="predicted"/>
<sequence>MRVDGIIDDLNGVIFDMDGLLVNSEELYEKANQIAARNAGLDLPADFYETLSGSSLLGVQAFFDEHFDSQEAIDAFIKETDDMVWQWVLEGQLKLRPGVQEALELFRRSGVKMAVASSNYENFVQKFLTVTGISKYFEFYLYYGAVPNPKPAPDIYQLAQERLGIPTEKLLIFEDSTTGVQAAKNAGIKVIMVPFITRPTAQDQIDASRIMPSFYEFIDLVK</sequence>
<dbReference type="NCBIfam" id="TIGR01509">
    <property type="entry name" value="HAD-SF-IA-v3"/>
    <property type="match status" value="1"/>
</dbReference>
<accession>A0A0R1GWZ8</accession>
<dbReference type="Proteomes" id="UP000050909">
    <property type="component" value="Unassembled WGS sequence"/>
</dbReference>
<dbReference type="SFLD" id="SFLDS00003">
    <property type="entry name" value="Haloacid_Dehalogenase"/>
    <property type="match status" value="1"/>
</dbReference>
<keyword evidence="2" id="KW-1185">Reference proteome</keyword>
<dbReference type="GO" id="GO:0016787">
    <property type="term" value="F:hydrolase activity"/>
    <property type="evidence" value="ECO:0007669"/>
    <property type="project" value="UniProtKB-KW"/>
</dbReference>
<reference evidence="1 2" key="1">
    <citation type="journal article" date="2015" name="Genome Announc.">
        <title>Expanding the biotechnology potential of lactobacilli through comparative genomics of 213 strains and associated genera.</title>
        <authorList>
            <person name="Sun Z."/>
            <person name="Harris H.M."/>
            <person name="McCann A."/>
            <person name="Guo C."/>
            <person name="Argimon S."/>
            <person name="Zhang W."/>
            <person name="Yang X."/>
            <person name="Jeffery I.B."/>
            <person name="Cooney J.C."/>
            <person name="Kagawa T.F."/>
            <person name="Liu W."/>
            <person name="Song Y."/>
            <person name="Salvetti E."/>
            <person name="Wrobel A."/>
            <person name="Rasinkangas P."/>
            <person name="Parkhill J."/>
            <person name="Rea M.C."/>
            <person name="O'Sullivan O."/>
            <person name="Ritari J."/>
            <person name="Douillard F.P."/>
            <person name="Paul Ross R."/>
            <person name="Yang R."/>
            <person name="Briner A.E."/>
            <person name="Felis G.E."/>
            <person name="de Vos W.M."/>
            <person name="Barrangou R."/>
            <person name="Klaenhammer T.R."/>
            <person name="Caufield P.W."/>
            <person name="Cui Y."/>
            <person name="Zhang H."/>
            <person name="O'Toole P.W."/>
        </authorList>
    </citation>
    <scope>NUCLEOTIDE SEQUENCE [LARGE SCALE GENOMIC DNA]</scope>
    <source>
        <strain evidence="1 2">DSM 20534</strain>
    </source>
</reference>
<dbReference type="AlphaFoldDB" id="A0A0R1GWZ8"/>
<evidence type="ECO:0000313" key="1">
    <source>
        <dbReference type="EMBL" id="KRK38645.1"/>
    </source>
</evidence>
<dbReference type="EMBL" id="AZCV01000001">
    <property type="protein sequence ID" value="KRK38645.1"/>
    <property type="molecule type" value="Genomic_DNA"/>
</dbReference>
<dbReference type="SFLD" id="SFLDG01129">
    <property type="entry name" value="C1.5:_HAD__Beta-PGM__Phosphata"/>
    <property type="match status" value="1"/>
</dbReference>
<dbReference type="SUPFAM" id="SSF56784">
    <property type="entry name" value="HAD-like"/>
    <property type="match status" value="1"/>
</dbReference>
<protein>
    <submittedName>
        <fullName evidence="1">Hydrolase</fullName>
    </submittedName>
</protein>
<dbReference type="InterPro" id="IPR023198">
    <property type="entry name" value="PGP-like_dom2"/>
</dbReference>
<dbReference type="Pfam" id="PF13419">
    <property type="entry name" value="HAD_2"/>
    <property type="match status" value="1"/>
</dbReference>
<dbReference type="PANTHER" id="PTHR18901">
    <property type="entry name" value="2-DEOXYGLUCOSE-6-PHOSPHATE PHOSPHATASE 2"/>
    <property type="match status" value="1"/>
</dbReference>
<gene>
    <name evidence="1" type="ORF">FC62_GL000333</name>
</gene>
<organism evidence="1 2">
    <name type="scientific">Amylolactobacillus amylotrophicus DSM 20534</name>
    <dbReference type="NCBI Taxonomy" id="1423722"/>
    <lineage>
        <taxon>Bacteria</taxon>
        <taxon>Bacillati</taxon>
        <taxon>Bacillota</taxon>
        <taxon>Bacilli</taxon>
        <taxon>Lactobacillales</taxon>
        <taxon>Lactobacillaceae</taxon>
        <taxon>Amylolactobacillus</taxon>
    </lineage>
</organism>
<dbReference type="PRINTS" id="PR00413">
    <property type="entry name" value="HADHALOGNASE"/>
</dbReference>
<dbReference type="PANTHER" id="PTHR18901:SF38">
    <property type="entry name" value="PSEUDOURIDINE-5'-PHOSPHATASE"/>
    <property type="match status" value="1"/>
</dbReference>